<keyword evidence="21" id="KW-0511">Multifunctional enzyme</keyword>
<keyword evidence="19" id="KW-0234">DNA repair</keyword>
<dbReference type="GO" id="GO:0006260">
    <property type="term" value="P:DNA replication"/>
    <property type="evidence" value="ECO:0007669"/>
    <property type="project" value="UniProtKB-KW"/>
</dbReference>
<evidence type="ECO:0000256" key="19">
    <source>
        <dbReference type="ARBA" id="ARBA00023204"/>
    </source>
</evidence>
<keyword evidence="28" id="KW-1185">Reference proteome</keyword>
<proteinExistence type="inferred from homology"/>
<evidence type="ECO:0000256" key="12">
    <source>
        <dbReference type="ARBA" id="ARBA00022763"/>
    </source>
</evidence>
<dbReference type="InterPro" id="IPR011604">
    <property type="entry name" value="PDDEXK-like_dom_sf"/>
</dbReference>
<dbReference type="Pfam" id="PF13087">
    <property type="entry name" value="AAA_12"/>
    <property type="match status" value="1"/>
</dbReference>
<feature type="domain" description="DNA2/NAM7 helicase helicase" evidence="25">
    <location>
        <begin position="747"/>
        <end position="839"/>
    </location>
</feature>
<dbReference type="InterPro" id="IPR050534">
    <property type="entry name" value="Coronavir_polyprotein_1ab"/>
</dbReference>
<comment type="similarity">
    <text evidence="3">Belongs to the DNA2/NAM7 helicase family.</text>
</comment>
<feature type="region of interest" description="Disordered" evidence="23">
    <location>
        <begin position="34"/>
        <end position="53"/>
    </location>
</feature>
<evidence type="ECO:0000259" key="24">
    <source>
        <dbReference type="Pfam" id="PF08696"/>
    </source>
</evidence>
<keyword evidence="14" id="KW-0347">Helicase</keyword>
<dbReference type="CDD" id="cd22318">
    <property type="entry name" value="DNA2_N-like"/>
    <property type="match status" value="1"/>
</dbReference>
<evidence type="ECO:0000256" key="10">
    <source>
        <dbReference type="ARBA" id="ARBA00022741"/>
    </source>
</evidence>
<name>A0AAD2JZW5_9AGAR</name>
<keyword evidence="7" id="KW-0235">DNA replication</keyword>
<dbReference type="GO" id="GO:0005634">
    <property type="term" value="C:nucleus"/>
    <property type="evidence" value="ECO:0007669"/>
    <property type="project" value="UniProtKB-SubCell"/>
</dbReference>
<feature type="domain" description="DNA replication factor Dna2 N-terminal" evidence="24">
    <location>
        <begin position="192"/>
        <end position="392"/>
    </location>
</feature>
<keyword evidence="15" id="KW-0067">ATP-binding</keyword>
<dbReference type="InterPro" id="IPR041677">
    <property type="entry name" value="DNA2/NAM7_AAA_11"/>
</dbReference>
<dbReference type="InterPro" id="IPR026851">
    <property type="entry name" value="Dna2/JHS1_DEXXQ-box"/>
</dbReference>
<dbReference type="Pfam" id="PF08696">
    <property type="entry name" value="Dna2"/>
    <property type="match status" value="1"/>
</dbReference>
<dbReference type="GO" id="GO:0004519">
    <property type="term" value="F:endonuclease activity"/>
    <property type="evidence" value="ECO:0007669"/>
    <property type="project" value="UniProtKB-KW"/>
</dbReference>
<dbReference type="PANTHER" id="PTHR43788">
    <property type="entry name" value="DNA2/NAM7 HELICASE FAMILY MEMBER"/>
    <property type="match status" value="1"/>
</dbReference>
<evidence type="ECO:0000256" key="2">
    <source>
        <dbReference type="ARBA" id="ARBA00004123"/>
    </source>
</evidence>
<dbReference type="PANTHER" id="PTHR43788:SF8">
    <property type="entry name" value="DNA-BINDING PROTEIN SMUBP-2"/>
    <property type="match status" value="1"/>
</dbReference>
<dbReference type="GO" id="GO:0016787">
    <property type="term" value="F:hydrolase activity"/>
    <property type="evidence" value="ECO:0007669"/>
    <property type="project" value="UniProtKB-KW"/>
</dbReference>
<dbReference type="GO" id="GO:0005524">
    <property type="term" value="F:ATP binding"/>
    <property type="evidence" value="ECO:0007669"/>
    <property type="project" value="UniProtKB-KW"/>
</dbReference>
<evidence type="ECO:0000256" key="8">
    <source>
        <dbReference type="ARBA" id="ARBA00022722"/>
    </source>
</evidence>
<feature type="region of interest" description="Disordered" evidence="23">
    <location>
        <begin position="72"/>
        <end position="92"/>
    </location>
</feature>
<keyword evidence="8" id="KW-0540">Nuclease</keyword>
<evidence type="ECO:0000256" key="14">
    <source>
        <dbReference type="ARBA" id="ARBA00022806"/>
    </source>
</evidence>
<dbReference type="SUPFAM" id="SSF52540">
    <property type="entry name" value="P-loop containing nucleoside triphosphate hydrolases"/>
    <property type="match status" value="1"/>
</dbReference>
<keyword evidence="13" id="KW-0378">Hydrolase</keyword>
<comment type="subcellular location">
    <subcellularLocation>
        <location evidence="2">Nucleus</location>
    </subcellularLocation>
</comment>
<evidence type="ECO:0000256" key="22">
    <source>
        <dbReference type="ARBA" id="ARBA00047995"/>
    </source>
</evidence>
<dbReference type="CDD" id="cd18041">
    <property type="entry name" value="DEXXQc_DNA2"/>
    <property type="match status" value="1"/>
</dbReference>
<comment type="cofactor">
    <cofactor evidence="1">
        <name>[4Fe-4S] cluster</name>
        <dbReference type="ChEBI" id="CHEBI:49883"/>
    </cofactor>
</comment>
<keyword evidence="16" id="KW-0408">Iron</keyword>
<evidence type="ECO:0000256" key="18">
    <source>
        <dbReference type="ARBA" id="ARBA00023125"/>
    </source>
</evidence>
<evidence type="ECO:0000256" key="20">
    <source>
        <dbReference type="ARBA" id="ARBA00023242"/>
    </source>
</evidence>
<dbReference type="GO" id="GO:0003677">
    <property type="term" value="F:DNA binding"/>
    <property type="evidence" value="ECO:0007669"/>
    <property type="project" value="UniProtKB-KW"/>
</dbReference>
<evidence type="ECO:0000256" key="9">
    <source>
        <dbReference type="ARBA" id="ARBA00022723"/>
    </source>
</evidence>
<dbReference type="AlphaFoldDB" id="A0AAD2JZW5"/>
<evidence type="ECO:0000256" key="1">
    <source>
        <dbReference type="ARBA" id="ARBA00001966"/>
    </source>
</evidence>
<dbReference type="GO" id="GO:0046872">
    <property type="term" value="F:metal ion binding"/>
    <property type="evidence" value="ECO:0007669"/>
    <property type="project" value="UniProtKB-KW"/>
</dbReference>
<evidence type="ECO:0000256" key="7">
    <source>
        <dbReference type="ARBA" id="ARBA00022705"/>
    </source>
</evidence>
<keyword evidence="20" id="KW-0539">Nucleus</keyword>
<dbReference type="FunFam" id="3.40.50.300:FF:000789">
    <property type="entry name" value="DNA replication ATP-dependent helicase/nuclease DNA2"/>
    <property type="match status" value="1"/>
</dbReference>
<keyword evidence="17" id="KW-0411">Iron-sulfur</keyword>
<dbReference type="GO" id="GO:0043139">
    <property type="term" value="F:5'-3' DNA helicase activity"/>
    <property type="evidence" value="ECO:0007669"/>
    <property type="project" value="TreeGrafter"/>
</dbReference>
<dbReference type="InterPro" id="IPR014808">
    <property type="entry name" value="DNA_replication_fac_Dna2_N"/>
</dbReference>
<evidence type="ECO:0000256" key="6">
    <source>
        <dbReference type="ARBA" id="ARBA00022485"/>
    </source>
</evidence>
<organism evidence="27 28">
    <name type="scientific">Mycena citricolor</name>
    <dbReference type="NCBI Taxonomy" id="2018698"/>
    <lineage>
        <taxon>Eukaryota</taxon>
        <taxon>Fungi</taxon>
        <taxon>Dikarya</taxon>
        <taxon>Basidiomycota</taxon>
        <taxon>Agaricomycotina</taxon>
        <taxon>Agaricomycetes</taxon>
        <taxon>Agaricomycetidae</taxon>
        <taxon>Agaricales</taxon>
        <taxon>Marasmiineae</taxon>
        <taxon>Mycenaceae</taxon>
        <taxon>Mycena</taxon>
    </lineage>
</organism>
<evidence type="ECO:0000256" key="16">
    <source>
        <dbReference type="ARBA" id="ARBA00023004"/>
    </source>
</evidence>
<dbReference type="Pfam" id="PF13086">
    <property type="entry name" value="AAA_11"/>
    <property type="match status" value="2"/>
</dbReference>
<evidence type="ECO:0000256" key="5">
    <source>
        <dbReference type="ARBA" id="ARBA00021516"/>
    </source>
</evidence>
<keyword evidence="12" id="KW-0227">DNA damage</keyword>
<evidence type="ECO:0000256" key="15">
    <source>
        <dbReference type="ARBA" id="ARBA00022840"/>
    </source>
</evidence>
<dbReference type="GO" id="GO:0051539">
    <property type="term" value="F:4 iron, 4 sulfur cluster binding"/>
    <property type="evidence" value="ECO:0007669"/>
    <property type="project" value="UniProtKB-KW"/>
</dbReference>
<evidence type="ECO:0000259" key="25">
    <source>
        <dbReference type="Pfam" id="PF13086"/>
    </source>
</evidence>
<dbReference type="Gene3D" id="3.90.320.10">
    <property type="match status" value="1"/>
</dbReference>
<gene>
    <name evidence="27" type="ORF">MYCIT1_LOCUS14358</name>
</gene>
<dbReference type="FunFam" id="3.40.50.300:FF:001170">
    <property type="entry name" value="DNA replication helicase Dna2"/>
    <property type="match status" value="1"/>
</dbReference>
<evidence type="ECO:0000256" key="21">
    <source>
        <dbReference type="ARBA" id="ARBA00023268"/>
    </source>
</evidence>
<comment type="caution">
    <text evidence="27">The sequence shown here is derived from an EMBL/GenBank/DDBJ whole genome shotgun (WGS) entry which is preliminary data.</text>
</comment>
<evidence type="ECO:0000313" key="28">
    <source>
        <dbReference type="Proteomes" id="UP001295794"/>
    </source>
</evidence>
<sequence>MPPPTRTAAEEAEFMKSLMSEMDMDDSFYNVTLTPDPTPIKPKLQSDASQSQRRFELPNAIASTSKTVFPRALPAPAPVTPTRKSKSDATVGKKVLSPREVDMEALLDGAEDWDWSDMNADFNSPVKKKAAVPLPPSPKYTSPTHLRCNVFVVSEPVVVRGKREKARFLGFSDIVFQPPFQHLTVDIGGGRAHVAVILHDDWAATDVRTGDTVNIVGTLDANNPPSSIEVTSARNFIVTHPDLLLTPSTLANALECRRKPLLSTLIRSTSDITPALVWGNILHEVMQTCLSSGRWDDSYVETTTEEAVREKIGDIAKIDMSVEDALREIKFRAKGLHAFGEKYISEKPQGVMVNTRSKADETLRLGIPQLLDIEEDIWSPMWGLKGKIDASVLAVVEHTESRNAPLNISAGPTPLEIKTGRPVAGLEHRAQTMLYTLLTEERYGAEVSSGLLFYTQSEEVVQVTATRTDVRGLVGLRNEMASFMSRRQLGADERFLPPTIDNERACKRCFNLDACMLYRKAVEDVVDTTSPIADIYEQKAGHITPHQASFFKKWEALLSMEELDAIRLKKELWTLGAEEREAKGRCFSSMQMDSSYKPETVRSKIHKFTYKLTCDGTKSKSLLEGYINVGDPITVSVEPNLLALARGYVLELNETSVVVGVDHELSLEAISTRLTRFRNTASVQTPVFRVDKDELSSGMGRMRDNLAHLFYSDGDVRRLQLIVDLQTPRFSEIAAALPAHLNKHWKHLNANQQMAIQRVLAADDYALILGMPGTGKTTVIAALIRILVGIGKTVLLSSYTHSAVDNIVLKLKGNVDFGILRIGNEDKVHPDAREFTLASRRTPTTVEQLEHQIMTPPVVATTCLSVDHALFSRRKFDYCIVDEASQITLPTCLGPLRFAEKFVLVGDHHQLPPLVKNPQARKGGLDVSLFRRLSEGHPEAVINMAHQYRMNEDIMTVSNRLVYKDQLQCGSEEVAKRSLSLPNRHFLDGLHAEKPCHSQGCWLERLLDESCKAVFVDTDLVPAHDSRVGDLVQNPVEAQLVHQTVEALLRSGVPAEEIGLISVYRQQLKLLGSLLSDRKELEFLTADRSQGRDKDCIVISMVRSNDTGYVGDLIRDWRRMNVSFTRARSKLIIFGSRRTLQSTPLLKEFFCLMEAKEWILTLPENAATFHTWAFGSVTATKRTAEVPLAKENPSFERSPKRMKIKDATLRGRPILKDLMNEAAGFD</sequence>
<evidence type="ECO:0000256" key="13">
    <source>
        <dbReference type="ARBA" id="ARBA00022801"/>
    </source>
</evidence>
<keyword evidence="6" id="KW-0004">4Fe-4S</keyword>
<evidence type="ECO:0000256" key="17">
    <source>
        <dbReference type="ARBA" id="ARBA00023014"/>
    </source>
</evidence>
<keyword evidence="10" id="KW-0547">Nucleotide-binding</keyword>
<dbReference type="EC" id="3.6.4.12" evidence="4"/>
<dbReference type="EMBL" id="CAVNYO010000159">
    <property type="protein sequence ID" value="CAK5270176.1"/>
    <property type="molecule type" value="Genomic_DNA"/>
</dbReference>
<dbReference type="InterPro" id="IPR047187">
    <property type="entry name" value="SF1_C_Upf1"/>
</dbReference>
<evidence type="ECO:0000256" key="3">
    <source>
        <dbReference type="ARBA" id="ARBA00007913"/>
    </source>
</evidence>
<dbReference type="Gene3D" id="3.40.50.300">
    <property type="entry name" value="P-loop containing nucleotide triphosphate hydrolases"/>
    <property type="match status" value="2"/>
</dbReference>
<keyword evidence="18" id="KW-0238">DNA-binding</keyword>
<feature type="domain" description="DNA2/NAM7 helicase helicase" evidence="25">
    <location>
        <begin position="853"/>
        <end position="916"/>
    </location>
</feature>
<evidence type="ECO:0000256" key="4">
    <source>
        <dbReference type="ARBA" id="ARBA00012551"/>
    </source>
</evidence>
<dbReference type="GO" id="GO:0017116">
    <property type="term" value="F:single-stranded DNA helicase activity"/>
    <property type="evidence" value="ECO:0007669"/>
    <property type="project" value="InterPro"/>
</dbReference>
<protein>
    <recommendedName>
        <fullName evidence="5">DNA replication ATP-dependent helicase/nuclease DNA2</fullName>
        <ecNumber evidence="4">3.6.4.12</ecNumber>
    </recommendedName>
</protein>
<dbReference type="Proteomes" id="UP001295794">
    <property type="component" value="Unassembled WGS sequence"/>
</dbReference>
<evidence type="ECO:0000256" key="23">
    <source>
        <dbReference type="SAM" id="MobiDB-lite"/>
    </source>
</evidence>
<keyword evidence="11" id="KW-0255">Endonuclease</keyword>
<evidence type="ECO:0000313" key="27">
    <source>
        <dbReference type="EMBL" id="CAK5270176.1"/>
    </source>
</evidence>
<evidence type="ECO:0000256" key="11">
    <source>
        <dbReference type="ARBA" id="ARBA00022759"/>
    </source>
</evidence>
<accession>A0AAD2JZW5</accession>
<comment type="catalytic activity">
    <reaction evidence="22">
        <text>ATP + H2O = ADP + phosphate + H(+)</text>
        <dbReference type="Rhea" id="RHEA:13065"/>
        <dbReference type="ChEBI" id="CHEBI:15377"/>
        <dbReference type="ChEBI" id="CHEBI:15378"/>
        <dbReference type="ChEBI" id="CHEBI:30616"/>
        <dbReference type="ChEBI" id="CHEBI:43474"/>
        <dbReference type="ChEBI" id="CHEBI:456216"/>
        <dbReference type="EC" id="3.6.4.12"/>
    </reaction>
</comment>
<keyword evidence="9" id="KW-0479">Metal-binding</keyword>
<dbReference type="GO" id="GO:0006281">
    <property type="term" value="P:DNA repair"/>
    <property type="evidence" value="ECO:0007669"/>
    <property type="project" value="UniProtKB-KW"/>
</dbReference>
<evidence type="ECO:0000259" key="26">
    <source>
        <dbReference type="Pfam" id="PF13087"/>
    </source>
</evidence>
<feature type="domain" description="DNA2/NAM7 helicase-like C-terminal" evidence="26">
    <location>
        <begin position="925"/>
        <end position="1137"/>
    </location>
</feature>
<dbReference type="InterPro" id="IPR041679">
    <property type="entry name" value="DNA2/NAM7-like_C"/>
</dbReference>
<dbReference type="CDD" id="cd18808">
    <property type="entry name" value="SF1_C_Upf1"/>
    <property type="match status" value="1"/>
</dbReference>
<reference evidence="27" key="1">
    <citation type="submission" date="2023-11" db="EMBL/GenBank/DDBJ databases">
        <authorList>
            <person name="De Vega J J."/>
            <person name="De Vega J J."/>
        </authorList>
    </citation>
    <scope>NUCLEOTIDE SEQUENCE</scope>
</reference>
<dbReference type="InterPro" id="IPR027417">
    <property type="entry name" value="P-loop_NTPase"/>
</dbReference>